<evidence type="ECO:0000256" key="7">
    <source>
        <dbReference type="ARBA" id="ARBA00023278"/>
    </source>
</evidence>
<gene>
    <name evidence="10" type="ORF">PIB30_060279</name>
</gene>
<dbReference type="InterPro" id="IPR033250">
    <property type="entry name" value="CEP"/>
</dbReference>
<keyword evidence="3" id="KW-0052">Apoplast</keyword>
<feature type="transmembrane region" description="Helical" evidence="9">
    <location>
        <begin position="6"/>
        <end position="27"/>
    </location>
</feature>
<dbReference type="EMBL" id="JASCZI010091152">
    <property type="protein sequence ID" value="MED6149209.1"/>
    <property type="molecule type" value="Genomic_DNA"/>
</dbReference>
<keyword evidence="9" id="KW-0812">Transmembrane</keyword>
<dbReference type="Proteomes" id="UP001341840">
    <property type="component" value="Unassembled WGS sequence"/>
</dbReference>
<keyword evidence="11" id="KW-1185">Reference proteome</keyword>
<evidence type="ECO:0000256" key="8">
    <source>
        <dbReference type="SAM" id="MobiDB-lite"/>
    </source>
</evidence>
<evidence type="ECO:0000256" key="2">
    <source>
        <dbReference type="ARBA" id="ARBA00008963"/>
    </source>
</evidence>
<keyword evidence="9" id="KW-0472">Membrane</keyword>
<keyword evidence="9" id="KW-1133">Transmembrane helix</keyword>
<evidence type="ECO:0000256" key="5">
    <source>
        <dbReference type="ARBA" id="ARBA00022702"/>
    </source>
</evidence>
<evidence type="ECO:0000313" key="10">
    <source>
        <dbReference type="EMBL" id="MED6149209.1"/>
    </source>
</evidence>
<comment type="subcellular location">
    <subcellularLocation>
        <location evidence="1">Secreted</location>
        <location evidence="1">Extracellular space</location>
        <location evidence="1">Apoplast</location>
    </subcellularLocation>
</comment>
<feature type="region of interest" description="Disordered" evidence="8">
    <location>
        <begin position="55"/>
        <end position="100"/>
    </location>
</feature>
<evidence type="ECO:0000256" key="9">
    <source>
        <dbReference type="SAM" id="Phobius"/>
    </source>
</evidence>
<dbReference type="PANTHER" id="PTHR33348">
    <property type="entry name" value="PRECURSOR OF CEP5"/>
    <property type="match status" value="1"/>
</dbReference>
<name>A0ABU6TLE7_9FABA</name>
<dbReference type="PANTHER" id="PTHR33348:SF39">
    <property type="entry name" value="PRECURSOR OF CEP5"/>
    <property type="match status" value="1"/>
</dbReference>
<evidence type="ECO:0000256" key="1">
    <source>
        <dbReference type="ARBA" id="ARBA00004271"/>
    </source>
</evidence>
<evidence type="ECO:0000313" key="11">
    <source>
        <dbReference type="Proteomes" id="UP001341840"/>
    </source>
</evidence>
<keyword evidence="4" id="KW-0964">Secreted</keyword>
<comment type="caution">
    <text evidence="10">The sequence shown here is derived from an EMBL/GenBank/DDBJ whole genome shotgun (WGS) entry which is preliminary data.</text>
</comment>
<keyword evidence="6" id="KW-0732">Signal</keyword>
<protein>
    <submittedName>
        <fullName evidence="10">Uncharacterized protein</fullName>
    </submittedName>
</protein>
<evidence type="ECO:0000256" key="4">
    <source>
        <dbReference type="ARBA" id="ARBA00022525"/>
    </source>
</evidence>
<sequence length="100" mass="10777">MANSKVVFMVSYILLALVIFNDGFSVIGRPLKTENNNDNNNVTEETVVWRRDTLDGATAQNLPPSADGVGKWTDDFRPTDPGPSPGAGHSSPHAKLVTKP</sequence>
<accession>A0ABU6TLE7</accession>
<keyword evidence="5" id="KW-0372">Hormone</keyword>
<evidence type="ECO:0000256" key="3">
    <source>
        <dbReference type="ARBA" id="ARBA00022523"/>
    </source>
</evidence>
<evidence type="ECO:0000256" key="6">
    <source>
        <dbReference type="ARBA" id="ARBA00022729"/>
    </source>
</evidence>
<organism evidence="10 11">
    <name type="scientific">Stylosanthes scabra</name>
    <dbReference type="NCBI Taxonomy" id="79078"/>
    <lineage>
        <taxon>Eukaryota</taxon>
        <taxon>Viridiplantae</taxon>
        <taxon>Streptophyta</taxon>
        <taxon>Embryophyta</taxon>
        <taxon>Tracheophyta</taxon>
        <taxon>Spermatophyta</taxon>
        <taxon>Magnoliopsida</taxon>
        <taxon>eudicotyledons</taxon>
        <taxon>Gunneridae</taxon>
        <taxon>Pentapetalae</taxon>
        <taxon>rosids</taxon>
        <taxon>fabids</taxon>
        <taxon>Fabales</taxon>
        <taxon>Fabaceae</taxon>
        <taxon>Papilionoideae</taxon>
        <taxon>50 kb inversion clade</taxon>
        <taxon>dalbergioids sensu lato</taxon>
        <taxon>Dalbergieae</taxon>
        <taxon>Pterocarpus clade</taxon>
        <taxon>Stylosanthes</taxon>
    </lineage>
</organism>
<reference evidence="10 11" key="1">
    <citation type="journal article" date="2023" name="Plants (Basel)">
        <title>Bridging the Gap: Combining Genomics and Transcriptomics Approaches to Understand Stylosanthes scabra, an Orphan Legume from the Brazilian Caatinga.</title>
        <authorList>
            <person name="Ferreira-Neto J.R.C."/>
            <person name="da Silva M.D."/>
            <person name="Binneck E."/>
            <person name="de Melo N.F."/>
            <person name="da Silva R.H."/>
            <person name="de Melo A.L.T.M."/>
            <person name="Pandolfi V."/>
            <person name="Bustamante F.O."/>
            <person name="Brasileiro-Vidal A.C."/>
            <person name="Benko-Iseppon A.M."/>
        </authorList>
    </citation>
    <scope>NUCLEOTIDE SEQUENCE [LARGE SCALE GENOMIC DNA]</scope>
    <source>
        <tissue evidence="10">Leaves</tissue>
    </source>
</reference>
<comment type="similarity">
    <text evidence="2">Belongs to the C-terminally encoded plant signaling peptide (CEP) family.</text>
</comment>
<proteinExistence type="inferred from homology"/>
<keyword evidence="7" id="KW-0379">Hydroxylation</keyword>